<evidence type="ECO:0000313" key="2">
    <source>
        <dbReference type="Proteomes" id="UP000751190"/>
    </source>
</evidence>
<sequence>MANHAPSTEHPLALPAAALTAIVLGIALARARCVRERRACARDAARDAECIELSDSEVANAQRVGSLSTVNVYRGELGGPALAHLKASVQATLDANPWLAGRLAPSERSGAAVALYVPRGASASDVFVEAKAPQLTVDLPYHQLCELTGCHAVDRGVQAGPLGRTRGSVFKVTVLRGEGGARVGCTALCVSMSHTIADAYTFYKIYRMLAGTEPVASLDVVRRPHRLPRGHARMAWVQAGPLAAFHLDARLRPGIEISPLALDAEVTRKSKAAHLPTPDVPFVSSTDVHVSQLCRALAPDAAIVKVNPRASVPHIADDTIAGNYNDWLVLRPDEYANAHAVRALLSAHAPPPPLRDDMRGPPRALFESLALVASWRFGPTEAPLPGVEQLVHLPNFAGWPALRRWVCLFTPRQGETAALVHAPNSRAADKVRALPIVAGFLSWHHHEQ</sequence>
<keyword evidence="2" id="KW-1185">Reference proteome</keyword>
<dbReference type="EMBL" id="JAGTXO010000045">
    <property type="protein sequence ID" value="KAG8459003.1"/>
    <property type="molecule type" value="Genomic_DNA"/>
</dbReference>
<reference evidence="1" key="1">
    <citation type="submission" date="2021-05" db="EMBL/GenBank/DDBJ databases">
        <title>The genome of the haptophyte Pavlova lutheri (Diacronema luteri, Pavlovales) - a model for lipid biosynthesis in eukaryotic algae.</title>
        <authorList>
            <person name="Hulatt C.J."/>
            <person name="Posewitz M.C."/>
        </authorList>
    </citation>
    <scope>NUCLEOTIDE SEQUENCE</scope>
    <source>
        <strain evidence="1">NIVA-4/92</strain>
    </source>
</reference>
<proteinExistence type="predicted"/>
<gene>
    <name evidence="1" type="ORF">KFE25_006548</name>
</gene>
<organism evidence="1 2">
    <name type="scientific">Diacronema lutheri</name>
    <name type="common">Unicellular marine alga</name>
    <name type="synonym">Monochrysis lutheri</name>
    <dbReference type="NCBI Taxonomy" id="2081491"/>
    <lineage>
        <taxon>Eukaryota</taxon>
        <taxon>Haptista</taxon>
        <taxon>Haptophyta</taxon>
        <taxon>Pavlovophyceae</taxon>
        <taxon>Pavlovales</taxon>
        <taxon>Pavlovaceae</taxon>
        <taxon>Diacronema</taxon>
    </lineage>
</organism>
<dbReference type="InterPro" id="IPR023213">
    <property type="entry name" value="CAT-like_dom_sf"/>
</dbReference>
<dbReference type="OMA" id="DEYANAH"/>
<name>A0A8J5X496_DIALT</name>
<protein>
    <submittedName>
        <fullName evidence="1">Uncharacterized protein</fullName>
    </submittedName>
</protein>
<dbReference type="Gene3D" id="3.30.559.10">
    <property type="entry name" value="Chloramphenicol acetyltransferase-like domain"/>
    <property type="match status" value="1"/>
</dbReference>
<dbReference type="AlphaFoldDB" id="A0A8J5X496"/>
<dbReference type="OrthoDB" id="4069699at2759"/>
<dbReference type="Proteomes" id="UP000751190">
    <property type="component" value="Unassembled WGS sequence"/>
</dbReference>
<evidence type="ECO:0000313" key="1">
    <source>
        <dbReference type="EMBL" id="KAG8459003.1"/>
    </source>
</evidence>
<accession>A0A8J5X496</accession>
<comment type="caution">
    <text evidence="1">The sequence shown here is derived from an EMBL/GenBank/DDBJ whole genome shotgun (WGS) entry which is preliminary data.</text>
</comment>